<dbReference type="EMBL" id="LS483447">
    <property type="protein sequence ID" value="SQH72998.1"/>
    <property type="molecule type" value="Genomic_DNA"/>
</dbReference>
<evidence type="ECO:0000313" key="1">
    <source>
        <dbReference type="EMBL" id="KGN93019.1"/>
    </source>
</evidence>
<evidence type="ECO:0000313" key="2">
    <source>
        <dbReference type="EMBL" id="SQH72998.1"/>
    </source>
</evidence>
<dbReference type="STRING" id="393921.HQ45_00415"/>
<sequence>MLIILSLADILFEIGLNAALPLSKICLERSLLLYEFNVVRSKTYSFDRNNKIERVKEVLFRFSSR</sequence>
<reference evidence="1 3" key="1">
    <citation type="submission" date="2014-08" db="EMBL/GenBank/DDBJ databases">
        <title>Porphyromonas crevioricanis strain:COT-253_OH1447 Genome sequencing.</title>
        <authorList>
            <person name="Wallis C."/>
            <person name="Deusch O."/>
            <person name="O'Flynn C."/>
            <person name="Davis I."/>
            <person name="Jospin G."/>
            <person name="Darling A.E."/>
            <person name="Coil D.A."/>
            <person name="Alexiev A."/>
            <person name="Horsfall A."/>
            <person name="Kirkwood N."/>
            <person name="Harris S."/>
            <person name="Eisen J.A."/>
        </authorList>
    </citation>
    <scope>NUCLEOTIDE SEQUENCE [LARGE SCALE GENOMIC DNA]</scope>
    <source>
        <strain evidence="3">COT-253 OH1447</strain>
        <strain evidence="1">COT-253_OH1447</strain>
    </source>
</reference>
<accession>A0A0A2FXR8</accession>
<dbReference type="EMBL" id="JQJC01000030">
    <property type="protein sequence ID" value="KGN93019.1"/>
    <property type="molecule type" value="Genomic_DNA"/>
</dbReference>
<dbReference type="AlphaFoldDB" id="A0A0A2FXR8"/>
<dbReference type="KEGG" id="pcre:NCTC12858_00836"/>
<reference evidence="2 4" key="2">
    <citation type="submission" date="2018-06" db="EMBL/GenBank/DDBJ databases">
        <authorList>
            <consortium name="Pathogen Informatics"/>
            <person name="Doyle S."/>
        </authorList>
    </citation>
    <scope>NUCLEOTIDE SEQUENCE [LARGE SCALE GENOMIC DNA]</scope>
    <source>
        <strain evidence="2 4">NCTC12858</strain>
    </source>
</reference>
<proteinExistence type="predicted"/>
<evidence type="ECO:0000313" key="3">
    <source>
        <dbReference type="Proteomes" id="UP000030136"/>
    </source>
</evidence>
<evidence type="ECO:0000313" key="4">
    <source>
        <dbReference type="Proteomes" id="UP000249300"/>
    </source>
</evidence>
<dbReference type="Proteomes" id="UP000030136">
    <property type="component" value="Unassembled WGS sequence"/>
</dbReference>
<protein>
    <submittedName>
        <fullName evidence="1">Uncharacterized protein</fullName>
    </submittedName>
</protein>
<organism evidence="1 3">
    <name type="scientific">Porphyromonas crevioricanis</name>
    <dbReference type="NCBI Taxonomy" id="393921"/>
    <lineage>
        <taxon>Bacteria</taxon>
        <taxon>Pseudomonadati</taxon>
        <taxon>Bacteroidota</taxon>
        <taxon>Bacteroidia</taxon>
        <taxon>Bacteroidales</taxon>
        <taxon>Porphyromonadaceae</taxon>
        <taxon>Porphyromonas</taxon>
    </lineage>
</organism>
<keyword evidence="4" id="KW-1185">Reference proteome</keyword>
<dbReference type="Proteomes" id="UP000249300">
    <property type="component" value="Chromosome 1"/>
</dbReference>
<gene>
    <name evidence="1" type="ORF">HQ38_09630</name>
    <name evidence="2" type="ORF">NCTC12858_00836</name>
</gene>
<name>A0A0A2FXR8_9PORP</name>